<feature type="compositionally biased region" description="Low complexity" evidence="1">
    <location>
        <begin position="1331"/>
        <end position="1341"/>
    </location>
</feature>
<dbReference type="Pfam" id="PF20499">
    <property type="entry name" value="DUF6729"/>
    <property type="match status" value="1"/>
</dbReference>
<feature type="region of interest" description="Disordered" evidence="1">
    <location>
        <begin position="1064"/>
        <end position="1121"/>
    </location>
</feature>
<accession>A0A4U5TVP1</accession>
<feature type="region of interest" description="Disordered" evidence="1">
    <location>
        <begin position="205"/>
        <end position="241"/>
    </location>
</feature>
<reference evidence="3 4" key="1">
    <citation type="submission" date="2019-01" db="EMBL/GenBank/DDBJ databases">
        <title>Genome Assembly of Collichthys lucidus.</title>
        <authorList>
            <person name="Cai M."/>
            <person name="Xiao S."/>
        </authorList>
    </citation>
    <scope>NUCLEOTIDE SEQUENCE [LARGE SCALE GENOMIC DNA]</scope>
    <source>
        <strain evidence="3">JT15FE1705JMU</strain>
        <tissue evidence="3">Muscle</tissue>
    </source>
</reference>
<evidence type="ECO:0000313" key="4">
    <source>
        <dbReference type="Proteomes" id="UP000298787"/>
    </source>
</evidence>
<feature type="compositionally biased region" description="Low complexity" evidence="1">
    <location>
        <begin position="1066"/>
        <end position="1084"/>
    </location>
</feature>
<feature type="compositionally biased region" description="Pro residues" evidence="1">
    <location>
        <begin position="1385"/>
        <end position="1397"/>
    </location>
</feature>
<dbReference type="Proteomes" id="UP000298787">
    <property type="component" value="Unassembled WGS sequence"/>
</dbReference>
<feature type="compositionally biased region" description="Low complexity" evidence="1">
    <location>
        <begin position="328"/>
        <end position="341"/>
    </location>
</feature>
<feature type="region of interest" description="Disordered" evidence="1">
    <location>
        <begin position="20"/>
        <end position="42"/>
    </location>
</feature>
<feature type="region of interest" description="Disordered" evidence="1">
    <location>
        <begin position="277"/>
        <end position="298"/>
    </location>
</feature>
<feature type="region of interest" description="Disordered" evidence="1">
    <location>
        <begin position="1465"/>
        <end position="1484"/>
    </location>
</feature>
<evidence type="ECO:0000313" key="3">
    <source>
        <dbReference type="EMBL" id="TKS65533.1"/>
    </source>
</evidence>
<dbReference type="PANTHER" id="PTHR24401">
    <property type="entry name" value="SI:CH211-243P7.3-RELATED"/>
    <property type="match status" value="1"/>
</dbReference>
<feature type="region of interest" description="Disordered" evidence="1">
    <location>
        <begin position="1328"/>
        <end position="1425"/>
    </location>
</feature>
<feature type="region of interest" description="Disordered" evidence="1">
    <location>
        <begin position="372"/>
        <end position="393"/>
    </location>
</feature>
<protein>
    <recommendedName>
        <fullName evidence="2">DUF6729 domain-containing protein</fullName>
    </recommendedName>
</protein>
<feature type="compositionally biased region" description="Basic residues" evidence="1">
    <location>
        <begin position="1398"/>
        <end position="1409"/>
    </location>
</feature>
<sequence length="1484" mass="162173">MEHPTFRRATNGTLLLKASPAAQALGPRQPAEGQARAKTPEEVDAEAWAHVASEGGDTSNATLVLSRWKVQFGRYLGKTFHWLLENDVGYSVNLVASHQKERERTGSQSPLMANKDAFTRYSSAYPAFAEAVRFHCAFEESRVRSLRPGQEGQALVGFGDFKFETLQSLYESEDSKKIWKAPAPGTQMENAVRYIKSRDRQRAAAASATSTTTTAVASASAAAATTTSSSSSSSTASAKAAEKPKTALQFAAFVSGRRSLSAVEMQAKVKRLVTPKPAFPASSRPALPSTSSLEPSDEELVKAVVDIEESLDVQAPLSLCPHPPPPATAAASDAAASDATTAISEPTDEELLEATQGQDDPPALQVQVQVQVQGPPPPQPAIQEEMPAPAFLPPPPPASSAELLPESWRAALTAGQQDWIGRVLFTRDSSGRSRLTSELNLWWYPPQARPIYNQPPASPDPFFARRLFLWMPHRIWRLQLTCPQPLCTGSLTKAGLYRTIRRVLDVDGWYLMVTEYLECRRCKKKVGGWSQGIIRQLPPTYSCQFPAVLTYKLSCDLRVVAQLRSRTLGNSANRLCNTLREQHTDAWMRRAIGYLGVCEQFLALGGRRFPPPPQMPPVPSPIWLLTVYGYDVLTRLDESKARITSTFGSILKMDSTKKASKVAKKLAGTASDTAAWVTNVGNEHGQVLISVLTCSEGTEGLSPMAAGLMRRYQLAGVPHPQLIYVDRDCCNRDGVSRTAALFHEWGQLIVRLDIWHLMRRFASGVTTESHELYPSFMKQLSHRIFEVDSTDARRLTEAKRSELEGKHGMVGLTDAEVVRRISKKEWRLHCRRRTRGAEETALLIQELLDTFCGEAGRDNLGIPLLDNLRIQDIWSTQRCHLSCIQDPPGVQLYTETGRLTKGGVSLPVYRCARGSTSLESFHLHLNRFIPGTTASGKYFQAFLVDGLVRWNEDRAAAAAPPVAAEGRVAPLHSYSGHLKHVLNQKSQRVLGLQMVKDFTKPAEYTGELIGVEFLYRQTGRVLEDVSLDPDTPDEVAAIQELEEADEGIEEDIEEDPTLFAPSVSTAAAARSGDPADAPTSEPSGPAAPAPPEAPERQAPAYKHSSSDSEEEIQGPDGQPGYQHVLKLATALVEVRSLQGLSDTRVDRLILLWNRLPVQDKQRVVYPPRHRERLYTGRFKAAKGKNTSCPGKESLQRCLLGQTSGPASWPSASRLVEAICTQLCRLHPAATRFGGTTRTRWSLILSDYVAIREAVLASPRLMAQTDIQLFELNQRTLSQWYCRRQKERGKAVLEQGAGLVSAPAVSAHPLPPAKGLCYAQVVGQGSFDFQVPEEQPGPSGQGLPPPPPGHTVNQPGTSALPTPSPPLAPAAPPSPPLAPAAQRLPPLVPVAQPPPLPHRVPRTTAFRKRKAAEAAAAGEPRSKARQQSAQYTCSRCGQLKRLETGHTRINGISYCATVGGKTCNTSSRNTSRLSGLGLQQQQQQL</sequence>
<feature type="region of interest" description="Disordered" evidence="1">
    <location>
        <begin position="317"/>
        <end position="341"/>
    </location>
</feature>
<organism evidence="3 4">
    <name type="scientific">Collichthys lucidus</name>
    <name type="common">Big head croaker</name>
    <name type="synonym">Sciaena lucida</name>
    <dbReference type="NCBI Taxonomy" id="240159"/>
    <lineage>
        <taxon>Eukaryota</taxon>
        <taxon>Metazoa</taxon>
        <taxon>Chordata</taxon>
        <taxon>Craniata</taxon>
        <taxon>Vertebrata</taxon>
        <taxon>Euteleostomi</taxon>
        <taxon>Actinopterygii</taxon>
        <taxon>Neopterygii</taxon>
        <taxon>Teleostei</taxon>
        <taxon>Neoteleostei</taxon>
        <taxon>Acanthomorphata</taxon>
        <taxon>Eupercaria</taxon>
        <taxon>Sciaenidae</taxon>
        <taxon>Collichthys</taxon>
    </lineage>
</organism>
<dbReference type="InterPro" id="IPR046616">
    <property type="entry name" value="DUF6729"/>
</dbReference>
<keyword evidence="4" id="KW-1185">Reference proteome</keyword>
<feature type="compositionally biased region" description="Low complexity" evidence="1">
    <location>
        <begin position="1474"/>
        <end position="1484"/>
    </location>
</feature>
<evidence type="ECO:0000256" key="1">
    <source>
        <dbReference type="SAM" id="MobiDB-lite"/>
    </source>
</evidence>
<name>A0A4U5TVP1_COLLU</name>
<dbReference type="EMBL" id="ML240835">
    <property type="protein sequence ID" value="TKS65533.1"/>
    <property type="molecule type" value="Genomic_DNA"/>
</dbReference>
<feature type="compositionally biased region" description="Pro residues" evidence="1">
    <location>
        <begin position="1361"/>
        <end position="1377"/>
    </location>
</feature>
<gene>
    <name evidence="3" type="ORF">D9C73_028320</name>
</gene>
<feature type="compositionally biased region" description="Low complexity" evidence="1">
    <location>
        <begin position="205"/>
        <end position="239"/>
    </location>
</feature>
<feature type="domain" description="DUF6729" evidence="2">
    <location>
        <begin position="408"/>
        <end position="633"/>
    </location>
</feature>
<evidence type="ECO:0000259" key="2">
    <source>
        <dbReference type="Pfam" id="PF20499"/>
    </source>
</evidence>
<proteinExistence type="predicted"/>
<dbReference type="PANTHER" id="PTHR24401:SF29">
    <property type="entry name" value="SI:CH211-243P7.3-RELATED"/>
    <property type="match status" value="1"/>
</dbReference>